<protein>
    <recommendedName>
        <fullName evidence="10">Elongation of very long chain fatty acids protein</fullName>
        <ecNumber evidence="10">2.3.1.199</ecNumber>
    </recommendedName>
    <alternativeName>
        <fullName evidence="10">Very-long-chain 3-oxoacyl-CoA synthase</fullName>
    </alternativeName>
</protein>
<comment type="catalytic activity">
    <reaction evidence="10">
        <text>a very-long-chain acyl-CoA + malonyl-CoA + H(+) = a very-long-chain 3-oxoacyl-CoA + CO2 + CoA</text>
        <dbReference type="Rhea" id="RHEA:32727"/>
        <dbReference type="ChEBI" id="CHEBI:15378"/>
        <dbReference type="ChEBI" id="CHEBI:16526"/>
        <dbReference type="ChEBI" id="CHEBI:57287"/>
        <dbReference type="ChEBI" id="CHEBI:57384"/>
        <dbReference type="ChEBI" id="CHEBI:90725"/>
        <dbReference type="ChEBI" id="CHEBI:90736"/>
        <dbReference type="EC" id="2.3.1.199"/>
    </reaction>
</comment>
<evidence type="ECO:0000256" key="9">
    <source>
        <dbReference type="ARBA" id="ARBA00023160"/>
    </source>
</evidence>
<comment type="similarity">
    <text evidence="10">Belongs to the ELO family.</text>
</comment>
<keyword evidence="2 10" id="KW-0444">Lipid biosynthesis</keyword>
<dbReference type="GO" id="GO:0030148">
    <property type="term" value="P:sphingolipid biosynthetic process"/>
    <property type="evidence" value="ECO:0007669"/>
    <property type="project" value="TreeGrafter"/>
</dbReference>
<organism evidence="11 12">
    <name type="scientific">Drosophila willistoni</name>
    <name type="common">Fruit fly</name>
    <dbReference type="NCBI Taxonomy" id="7260"/>
    <lineage>
        <taxon>Eukaryota</taxon>
        <taxon>Metazoa</taxon>
        <taxon>Ecdysozoa</taxon>
        <taxon>Arthropoda</taxon>
        <taxon>Hexapoda</taxon>
        <taxon>Insecta</taxon>
        <taxon>Pterygota</taxon>
        <taxon>Neoptera</taxon>
        <taxon>Endopterygota</taxon>
        <taxon>Diptera</taxon>
        <taxon>Brachycera</taxon>
        <taxon>Muscomorpha</taxon>
        <taxon>Ephydroidea</taxon>
        <taxon>Drosophilidae</taxon>
        <taxon>Drosophila</taxon>
        <taxon>Sophophora</taxon>
    </lineage>
</organism>
<evidence type="ECO:0000256" key="2">
    <source>
        <dbReference type="ARBA" id="ARBA00022516"/>
    </source>
</evidence>
<dbReference type="GO" id="GO:0034626">
    <property type="term" value="P:fatty acid elongation, polyunsaturated fatty acid"/>
    <property type="evidence" value="ECO:0007669"/>
    <property type="project" value="TreeGrafter"/>
</dbReference>
<evidence type="ECO:0000256" key="7">
    <source>
        <dbReference type="ARBA" id="ARBA00023098"/>
    </source>
</evidence>
<dbReference type="GO" id="GO:0009922">
    <property type="term" value="F:fatty acid elongase activity"/>
    <property type="evidence" value="ECO:0007669"/>
    <property type="project" value="UniProtKB-EC"/>
</dbReference>
<feature type="transmembrane region" description="Helical" evidence="10">
    <location>
        <begin position="20"/>
        <end position="42"/>
    </location>
</feature>
<dbReference type="AlphaFoldDB" id="A0A0Q9WNX9"/>
<evidence type="ECO:0000313" key="11">
    <source>
        <dbReference type="EMBL" id="KRF97574.1"/>
    </source>
</evidence>
<keyword evidence="5 10" id="KW-0276">Fatty acid metabolism</keyword>
<dbReference type="InterPro" id="IPR002076">
    <property type="entry name" value="ELO_fam"/>
</dbReference>
<evidence type="ECO:0000256" key="10">
    <source>
        <dbReference type="RuleBase" id="RU361115"/>
    </source>
</evidence>
<evidence type="ECO:0000256" key="3">
    <source>
        <dbReference type="ARBA" id="ARBA00022679"/>
    </source>
</evidence>
<keyword evidence="12" id="KW-1185">Reference proteome</keyword>
<keyword evidence="4 10" id="KW-0812">Transmembrane</keyword>
<dbReference type="Pfam" id="PF01151">
    <property type="entry name" value="ELO"/>
    <property type="match status" value="1"/>
</dbReference>
<accession>A0A0Q9WNX9</accession>
<dbReference type="EMBL" id="CH963846">
    <property type="protein sequence ID" value="KRF97574.1"/>
    <property type="molecule type" value="Genomic_DNA"/>
</dbReference>
<dbReference type="GO" id="GO:0019367">
    <property type="term" value="P:fatty acid elongation, saturated fatty acid"/>
    <property type="evidence" value="ECO:0007669"/>
    <property type="project" value="TreeGrafter"/>
</dbReference>
<proteinExistence type="inferred from homology"/>
<dbReference type="InParanoid" id="A0A0Q9WNX9"/>
<dbReference type="EC" id="2.3.1.199" evidence="10"/>
<dbReference type="PANTHER" id="PTHR11157">
    <property type="entry name" value="FATTY ACID ACYL TRANSFERASE-RELATED"/>
    <property type="match status" value="1"/>
</dbReference>
<comment type="subcellular location">
    <subcellularLocation>
        <location evidence="1">Membrane</location>
        <topology evidence="1">Multi-pass membrane protein</topology>
    </subcellularLocation>
</comment>
<dbReference type="GO" id="GO:0005789">
    <property type="term" value="C:endoplasmic reticulum membrane"/>
    <property type="evidence" value="ECO:0007669"/>
    <property type="project" value="TreeGrafter"/>
</dbReference>
<evidence type="ECO:0000256" key="4">
    <source>
        <dbReference type="ARBA" id="ARBA00022692"/>
    </source>
</evidence>
<dbReference type="PANTHER" id="PTHR11157:SF116">
    <property type="entry name" value="ELONGATION OF VERY LONG CHAIN FATTY ACIDS PROTEIN-RELATED"/>
    <property type="match status" value="1"/>
</dbReference>
<dbReference type="OrthoDB" id="434092at2759"/>
<evidence type="ECO:0000256" key="1">
    <source>
        <dbReference type="ARBA" id="ARBA00004141"/>
    </source>
</evidence>
<keyword evidence="3 10" id="KW-0808">Transferase</keyword>
<dbReference type="GO" id="GO:0042761">
    <property type="term" value="P:very long-chain fatty acid biosynthetic process"/>
    <property type="evidence" value="ECO:0007669"/>
    <property type="project" value="TreeGrafter"/>
</dbReference>
<evidence type="ECO:0000313" key="12">
    <source>
        <dbReference type="Proteomes" id="UP000007798"/>
    </source>
</evidence>
<dbReference type="STRING" id="7260.A0A0Q9WNX9"/>
<sequence>MLEVFNIPHADPLNLPLMQGYGPVLIITGLYLVFILKLGRWFMEKRQPYQLRGILKYYNLFQVAYNAIMVLMMVLCLVVYKPYKFSCMVPSPLDHGAKNWERFIGYAYYINKYFDFLDTIFFILRKKYKQITILHIVHHAAMPLAAYLTMRINGYGGLPVTVSTANTFVHTVMYSYYYLASQYPDLSQNLWWKKYITILQMAQFISVLIHIFWTLQQEDCYINPHLINGFIGAGIFLITMFSNFYVRTYMLSKSKKK</sequence>
<feature type="transmembrane region" description="Helical" evidence="10">
    <location>
        <begin position="63"/>
        <end position="83"/>
    </location>
</feature>
<dbReference type="GO" id="GO:0034625">
    <property type="term" value="P:fatty acid elongation, monounsaturated fatty acid"/>
    <property type="evidence" value="ECO:0007669"/>
    <property type="project" value="TreeGrafter"/>
</dbReference>
<dbReference type="KEGG" id="dwi:26529704"/>
<evidence type="ECO:0000256" key="5">
    <source>
        <dbReference type="ARBA" id="ARBA00022832"/>
    </source>
</evidence>
<name>A0A0Q9WNX9_DROWI</name>
<reference evidence="11 12" key="1">
    <citation type="journal article" date="2007" name="Nature">
        <title>Evolution of genes and genomes on the Drosophila phylogeny.</title>
        <authorList>
            <consortium name="Drosophila 12 Genomes Consortium"/>
            <person name="Clark A.G."/>
            <person name="Eisen M.B."/>
            <person name="Smith D.R."/>
            <person name="Bergman C.M."/>
            <person name="Oliver B."/>
            <person name="Markow T.A."/>
            <person name="Kaufman T.C."/>
            <person name="Kellis M."/>
            <person name="Gelbart W."/>
            <person name="Iyer V.N."/>
            <person name="Pollard D.A."/>
            <person name="Sackton T.B."/>
            <person name="Larracuente A.M."/>
            <person name="Singh N.D."/>
            <person name="Abad J.P."/>
            <person name="Abt D.N."/>
            <person name="Adryan B."/>
            <person name="Aguade M."/>
            <person name="Akashi H."/>
            <person name="Anderson W.W."/>
            <person name="Aquadro C.F."/>
            <person name="Ardell D.H."/>
            <person name="Arguello R."/>
            <person name="Artieri C.G."/>
            <person name="Barbash D.A."/>
            <person name="Barker D."/>
            <person name="Barsanti P."/>
            <person name="Batterham P."/>
            <person name="Batzoglou S."/>
            <person name="Begun D."/>
            <person name="Bhutkar A."/>
            <person name="Blanco E."/>
            <person name="Bosak S.A."/>
            <person name="Bradley R.K."/>
            <person name="Brand A.D."/>
            <person name="Brent M.R."/>
            <person name="Brooks A.N."/>
            <person name="Brown R.H."/>
            <person name="Butlin R.K."/>
            <person name="Caggese C."/>
            <person name="Calvi B.R."/>
            <person name="Bernardo de Carvalho A."/>
            <person name="Caspi A."/>
            <person name="Castrezana S."/>
            <person name="Celniker S.E."/>
            <person name="Chang J.L."/>
            <person name="Chapple C."/>
            <person name="Chatterji S."/>
            <person name="Chinwalla A."/>
            <person name="Civetta A."/>
            <person name="Clifton S.W."/>
            <person name="Comeron J.M."/>
            <person name="Costello J.C."/>
            <person name="Coyne J.A."/>
            <person name="Daub J."/>
            <person name="David R.G."/>
            <person name="Delcher A.L."/>
            <person name="Delehaunty K."/>
            <person name="Do C.B."/>
            <person name="Ebling H."/>
            <person name="Edwards K."/>
            <person name="Eickbush T."/>
            <person name="Evans J.D."/>
            <person name="Filipski A."/>
            <person name="Findeiss S."/>
            <person name="Freyhult E."/>
            <person name="Fulton L."/>
            <person name="Fulton R."/>
            <person name="Garcia A.C."/>
            <person name="Gardiner A."/>
            <person name="Garfield D.A."/>
            <person name="Garvin B.E."/>
            <person name="Gibson G."/>
            <person name="Gilbert D."/>
            <person name="Gnerre S."/>
            <person name="Godfrey J."/>
            <person name="Good R."/>
            <person name="Gotea V."/>
            <person name="Gravely B."/>
            <person name="Greenberg A.J."/>
            <person name="Griffiths-Jones S."/>
            <person name="Gross S."/>
            <person name="Guigo R."/>
            <person name="Gustafson E.A."/>
            <person name="Haerty W."/>
            <person name="Hahn M.W."/>
            <person name="Halligan D.L."/>
            <person name="Halpern A.L."/>
            <person name="Halter G.M."/>
            <person name="Han M.V."/>
            <person name="Heger A."/>
            <person name="Hillier L."/>
            <person name="Hinrichs A.S."/>
            <person name="Holmes I."/>
            <person name="Hoskins R.A."/>
            <person name="Hubisz M.J."/>
            <person name="Hultmark D."/>
            <person name="Huntley M.A."/>
            <person name="Jaffe D.B."/>
            <person name="Jagadeeshan S."/>
            <person name="Jeck W.R."/>
            <person name="Johnson J."/>
            <person name="Jones C.D."/>
            <person name="Jordan W.C."/>
            <person name="Karpen G.H."/>
            <person name="Kataoka E."/>
            <person name="Keightley P.D."/>
            <person name="Kheradpour P."/>
            <person name="Kirkness E.F."/>
            <person name="Koerich L.B."/>
            <person name="Kristiansen K."/>
            <person name="Kudrna D."/>
            <person name="Kulathinal R.J."/>
            <person name="Kumar S."/>
            <person name="Kwok R."/>
            <person name="Lander E."/>
            <person name="Langley C.H."/>
            <person name="Lapoint R."/>
            <person name="Lazzaro B.P."/>
            <person name="Lee S.J."/>
            <person name="Levesque L."/>
            <person name="Li R."/>
            <person name="Lin C.F."/>
            <person name="Lin M.F."/>
            <person name="Lindblad-Toh K."/>
            <person name="Llopart A."/>
            <person name="Long M."/>
            <person name="Low L."/>
            <person name="Lozovsky E."/>
            <person name="Lu J."/>
            <person name="Luo M."/>
            <person name="Machado C.A."/>
            <person name="Makalowski W."/>
            <person name="Marzo M."/>
            <person name="Matsuda M."/>
            <person name="Matzkin L."/>
            <person name="McAllister B."/>
            <person name="McBride C.S."/>
            <person name="McKernan B."/>
            <person name="McKernan K."/>
            <person name="Mendez-Lago M."/>
            <person name="Minx P."/>
            <person name="Mollenhauer M.U."/>
            <person name="Montooth K."/>
            <person name="Mount S.M."/>
            <person name="Mu X."/>
            <person name="Myers E."/>
            <person name="Negre B."/>
            <person name="Newfeld S."/>
            <person name="Nielsen R."/>
            <person name="Noor M.A."/>
            <person name="O'Grady P."/>
            <person name="Pachter L."/>
            <person name="Papaceit M."/>
            <person name="Parisi M.J."/>
            <person name="Parisi M."/>
            <person name="Parts L."/>
            <person name="Pedersen J.S."/>
            <person name="Pesole G."/>
            <person name="Phillippy A.M."/>
            <person name="Ponting C.P."/>
            <person name="Pop M."/>
            <person name="Porcelli D."/>
            <person name="Powell J.R."/>
            <person name="Prohaska S."/>
            <person name="Pruitt K."/>
            <person name="Puig M."/>
            <person name="Quesneville H."/>
            <person name="Ram K.R."/>
            <person name="Rand D."/>
            <person name="Rasmussen M.D."/>
            <person name="Reed L.K."/>
            <person name="Reenan R."/>
            <person name="Reily A."/>
            <person name="Remington K.A."/>
            <person name="Rieger T.T."/>
            <person name="Ritchie M.G."/>
            <person name="Robin C."/>
            <person name="Rogers Y.H."/>
            <person name="Rohde C."/>
            <person name="Rozas J."/>
            <person name="Rubenfield M.J."/>
            <person name="Ruiz A."/>
            <person name="Russo S."/>
            <person name="Salzberg S.L."/>
            <person name="Sanchez-Gracia A."/>
            <person name="Saranga D.J."/>
            <person name="Sato H."/>
            <person name="Schaeffer S.W."/>
            <person name="Schatz M.C."/>
            <person name="Schlenke T."/>
            <person name="Schwartz R."/>
            <person name="Segarra C."/>
            <person name="Singh R.S."/>
            <person name="Sirot L."/>
            <person name="Sirota M."/>
            <person name="Sisneros N.B."/>
            <person name="Smith C.D."/>
            <person name="Smith T.F."/>
            <person name="Spieth J."/>
            <person name="Stage D.E."/>
            <person name="Stark A."/>
            <person name="Stephan W."/>
            <person name="Strausberg R.L."/>
            <person name="Strempel S."/>
            <person name="Sturgill D."/>
            <person name="Sutton G."/>
            <person name="Sutton G.G."/>
            <person name="Tao W."/>
            <person name="Teichmann S."/>
            <person name="Tobari Y.N."/>
            <person name="Tomimura Y."/>
            <person name="Tsolas J.M."/>
            <person name="Valente V.L."/>
            <person name="Venter E."/>
            <person name="Venter J.C."/>
            <person name="Vicario S."/>
            <person name="Vieira F.G."/>
            <person name="Vilella A.J."/>
            <person name="Villasante A."/>
            <person name="Walenz B."/>
            <person name="Wang J."/>
            <person name="Wasserman M."/>
            <person name="Watts T."/>
            <person name="Wilson D."/>
            <person name="Wilson R.K."/>
            <person name="Wing R.A."/>
            <person name="Wolfner M.F."/>
            <person name="Wong A."/>
            <person name="Wong G.K."/>
            <person name="Wu C.I."/>
            <person name="Wu G."/>
            <person name="Yamamoto D."/>
            <person name="Yang H.P."/>
            <person name="Yang S.P."/>
            <person name="Yorke J.A."/>
            <person name="Yoshida K."/>
            <person name="Zdobnov E."/>
            <person name="Zhang P."/>
            <person name="Zhang Y."/>
            <person name="Zimin A.V."/>
            <person name="Baldwin J."/>
            <person name="Abdouelleil A."/>
            <person name="Abdulkadir J."/>
            <person name="Abebe A."/>
            <person name="Abera B."/>
            <person name="Abreu J."/>
            <person name="Acer S.C."/>
            <person name="Aftuck L."/>
            <person name="Alexander A."/>
            <person name="An P."/>
            <person name="Anderson E."/>
            <person name="Anderson S."/>
            <person name="Arachi H."/>
            <person name="Azer M."/>
            <person name="Bachantsang P."/>
            <person name="Barry A."/>
            <person name="Bayul T."/>
            <person name="Berlin A."/>
            <person name="Bessette D."/>
            <person name="Bloom T."/>
            <person name="Blye J."/>
            <person name="Boguslavskiy L."/>
            <person name="Bonnet C."/>
            <person name="Boukhgalter B."/>
            <person name="Bourzgui I."/>
            <person name="Brown A."/>
            <person name="Cahill P."/>
            <person name="Channer S."/>
            <person name="Cheshatsang Y."/>
            <person name="Chuda L."/>
            <person name="Citroen M."/>
            <person name="Collymore A."/>
            <person name="Cooke P."/>
            <person name="Costello M."/>
            <person name="D'Aco K."/>
            <person name="Daza R."/>
            <person name="De Haan G."/>
            <person name="DeGray S."/>
            <person name="DeMaso C."/>
            <person name="Dhargay N."/>
            <person name="Dooley K."/>
            <person name="Dooley E."/>
            <person name="Doricent M."/>
            <person name="Dorje P."/>
            <person name="Dorjee K."/>
            <person name="Dupes A."/>
            <person name="Elong R."/>
            <person name="Falk J."/>
            <person name="Farina A."/>
            <person name="Faro S."/>
            <person name="Ferguson D."/>
            <person name="Fisher S."/>
            <person name="Foley C.D."/>
            <person name="Franke A."/>
            <person name="Friedrich D."/>
            <person name="Gadbois L."/>
            <person name="Gearin G."/>
            <person name="Gearin C.R."/>
            <person name="Giannoukos G."/>
            <person name="Goode T."/>
            <person name="Graham J."/>
            <person name="Grandbois E."/>
            <person name="Grewal S."/>
            <person name="Gyaltsen K."/>
            <person name="Hafez N."/>
            <person name="Hagos B."/>
            <person name="Hall J."/>
            <person name="Henson C."/>
            <person name="Hollinger A."/>
            <person name="Honan T."/>
            <person name="Huard M.D."/>
            <person name="Hughes L."/>
            <person name="Hurhula B."/>
            <person name="Husby M.E."/>
            <person name="Kamat A."/>
            <person name="Kanga B."/>
            <person name="Kashin S."/>
            <person name="Khazanovich D."/>
            <person name="Kisner P."/>
            <person name="Lance K."/>
            <person name="Lara M."/>
            <person name="Lee W."/>
            <person name="Lennon N."/>
            <person name="Letendre F."/>
            <person name="LeVine R."/>
            <person name="Lipovsky A."/>
            <person name="Liu X."/>
            <person name="Liu J."/>
            <person name="Liu S."/>
            <person name="Lokyitsang T."/>
            <person name="Lokyitsang Y."/>
            <person name="Lubonja R."/>
            <person name="Lui A."/>
            <person name="MacDonald P."/>
            <person name="Magnisalis V."/>
            <person name="Maru K."/>
            <person name="Matthews C."/>
            <person name="McCusker W."/>
            <person name="McDonough S."/>
            <person name="Mehta T."/>
            <person name="Meldrim J."/>
            <person name="Meneus L."/>
            <person name="Mihai O."/>
            <person name="Mihalev A."/>
            <person name="Mihova T."/>
            <person name="Mittelman R."/>
            <person name="Mlenga V."/>
            <person name="Montmayeur A."/>
            <person name="Mulrain L."/>
            <person name="Navidi A."/>
            <person name="Naylor J."/>
            <person name="Negash T."/>
            <person name="Nguyen T."/>
            <person name="Nguyen N."/>
            <person name="Nicol R."/>
            <person name="Norbu C."/>
            <person name="Norbu N."/>
            <person name="Novod N."/>
            <person name="O'Neill B."/>
            <person name="Osman S."/>
            <person name="Markiewicz E."/>
            <person name="Oyono O.L."/>
            <person name="Patti C."/>
            <person name="Phunkhang P."/>
            <person name="Pierre F."/>
            <person name="Priest M."/>
            <person name="Raghuraman S."/>
            <person name="Rege F."/>
            <person name="Reyes R."/>
            <person name="Rise C."/>
            <person name="Rogov P."/>
            <person name="Ross K."/>
            <person name="Ryan E."/>
            <person name="Settipalli S."/>
            <person name="Shea T."/>
            <person name="Sherpa N."/>
            <person name="Shi L."/>
            <person name="Shih D."/>
            <person name="Sparrow T."/>
            <person name="Spaulding J."/>
            <person name="Stalker J."/>
            <person name="Stange-Thomann N."/>
            <person name="Stavropoulos S."/>
            <person name="Stone C."/>
            <person name="Strader C."/>
            <person name="Tesfaye S."/>
            <person name="Thomson T."/>
            <person name="Thoulutsang Y."/>
            <person name="Thoulutsang D."/>
            <person name="Topham K."/>
            <person name="Topping I."/>
            <person name="Tsamla T."/>
            <person name="Vassiliev H."/>
            <person name="Vo A."/>
            <person name="Wangchuk T."/>
            <person name="Wangdi T."/>
            <person name="Weiand M."/>
            <person name="Wilkinson J."/>
            <person name="Wilson A."/>
            <person name="Yadav S."/>
            <person name="Young G."/>
            <person name="Yu Q."/>
            <person name="Zembek L."/>
            <person name="Zhong D."/>
            <person name="Zimmer A."/>
            <person name="Zwirko Z."/>
            <person name="Jaffe D.B."/>
            <person name="Alvarez P."/>
            <person name="Brockman W."/>
            <person name="Butler J."/>
            <person name="Chin C."/>
            <person name="Gnerre S."/>
            <person name="Grabherr M."/>
            <person name="Kleber M."/>
            <person name="Mauceli E."/>
            <person name="MacCallum I."/>
        </authorList>
    </citation>
    <scope>NUCLEOTIDE SEQUENCE [LARGE SCALE GENOMIC DNA]</scope>
    <source>
        <strain evidence="12">Tucson 14030-0811.24</strain>
    </source>
</reference>
<feature type="transmembrane region" description="Helical" evidence="10">
    <location>
        <begin position="103"/>
        <end position="124"/>
    </location>
</feature>
<feature type="transmembrane region" description="Helical" evidence="10">
    <location>
        <begin position="191"/>
        <end position="213"/>
    </location>
</feature>
<keyword evidence="7 10" id="KW-0443">Lipid metabolism</keyword>
<keyword evidence="9 10" id="KW-0275">Fatty acid biosynthesis</keyword>
<evidence type="ECO:0000256" key="8">
    <source>
        <dbReference type="ARBA" id="ARBA00023136"/>
    </source>
</evidence>
<feature type="transmembrane region" description="Helical" evidence="10">
    <location>
        <begin position="225"/>
        <end position="246"/>
    </location>
</feature>
<gene>
    <name evidence="11" type="primary">Dwil\GK27702</name>
    <name evidence="11" type="ORF">Dwil_GK27702</name>
</gene>
<feature type="transmembrane region" description="Helical" evidence="10">
    <location>
        <begin position="131"/>
        <end position="150"/>
    </location>
</feature>
<feature type="transmembrane region" description="Helical" evidence="10">
    <location>
        <begin position="156"/>
        <end position="179"/>
    </location>
</feature>
<keyword evidence="6 10" id="KW-1133">Transmembrane helix</keyword>
<evidence type="ECO:0000256" key="6">
    <source>
        <dbReference type="ARBA" id="ARBA00022989"/>
    </source>
</evidence>
<keyword evidence="8 10" id="KW-0472">Membrane</keyword>
<dbReference type="Proteomes" id="UP000007798">
    <property type="component" value="Unassembled WGS sequence"/>
</dbReference>